<dbReference type="SMART" id="SM00666">
    <property type="entry name" value="PB1"/>
    <property type="match status" value="1"/>
</dbReference>
<keyword evidence="3" id="KW-1185">Reference proteome</keyword>
<sequence>MENSVIIIKVRYLSNFGEALARKIPIHKEIGLEELEVKIRERFEITNDKRIELCYTDEENDRVVISYEDELYLSLQNENPPTFDLIVKSKIIGNAFLYPQPLKGNPGEEVDVWIPAKYLTLEHALNEVTKAWGTHIYTDDSDLVKVLVHSEKLLLDELQPKYNVVATIRFLPGCIKYFGSENHGITTFDYPAYGTSIVVEGVRMVPLPPAKDYL</sequence>
<feature type="domain" description="PB1" evidence="1">
    <location>
        <begin position="5"/>
        <end position="89"/>
    </location>
</feature>
<evidence type="ECO:0000313" key="3">
    <source>
        <dbReference type="Proteomes" id="UP000789508"/>
    </source>
</evidence>
<dbReference type="Gene3D" id="2.170.130.20">
    <property type="entry name" value="LCCL-like domain"/>
    <property type="match status" value="1"/>
</dbReference>
<reference evidence="2" key="1">
    <citation type="submission" date="2021-06" db="EMBL/GenBank/DDBJ databases">
        <authorList>
            <person name="Kallberg Y."/>
            <person name="Tangrot J."/>
            <person name="Rosling A."/>
        </authorList>
    </citation>
    <scope>NUCLEOTIDE SEQUENCE</scope>
    <source>
        <strain evidence="2">FL130A</strain>
    </source>
</reference>
<dbReference type="InterPro" id="IPR053793">
    <property type="entry name" value="PB1-like"/>
</dbReference>
<dbReference type="InterPro" id="IPR000270">
    <property type="entry name" value="PB1_dom"/>
</dbReference>
<dbReference type="AlphaFoldDB" id="A0A9N8VB89"/>
<dbReference type="EMBL" id="CAJVPS010000042">
    <property type="protein sequence ID" value="CAG8444562.1"/>
    <property type="molecule type" value="Genomic_DNA"/>
</dbReference>
<proteinExistence type="predicted"/>
<organism evidence="2 3">
    <name type="scientific">Ambispora leptoticha</name>
    <dbReference type="NCBI Taxonomy" id="144679"/>
    <lineage>
        <taxon>Eukaryota</taxon>
        <taxon>Fungi</taxon>
        <taxon>Fungi incertae sedis</taxon>
        <taxon>Mucoromycota</taxon>
        <taxon>Glomeromycotina</taxon>
        <taxon>Glomeromycetes</taxon>
        <taxon>Archaeosporales</taxon>
        <taxon>Ambisporaceae</taxon>
        <taxon>Ambispora</taxon>
    </lineage>
</organism>
<evidence type="ECO:0000259" key="1">
    <source>
        <dbReference type="PROSITE" id="PS51745"/>
    </source>
</evidence>
<dbReference type="OrthoDB" id="3596986at2759"/>
<dbReference type="SUPFAM" id="SSF54277">
    <property type="entry name" value="CAD &amp; PB1 domains"/>
    <property type="match status" value="1"/>
</dbReference>
<dbReference type="Pfam" id="PF00564">
    <property type="entry name" value="PB1"/>
    <property type="match status" value="1"/>
</dbReference>
<gene>
    <name evidence="2" type="ORF">ALEPTO_LOCUS580</name>
</gene>
<comment type="caution">
    <text evidence="2">The sequence shown here is derived from an EMBL/GenBank/DDBJ whole genome shotgun (WGS) entry which is preliminary data.</text>
</comment>
<evidence type="ECO:0000313" key="2">
    <source>
        <dbReference type="EMBL" id="CAG8444562.1"/>
    </source>
</evidence>
<dbReference type="PROSITE" id="PS51745">
    <property type="entry name" value="PB1"/>
    <property type="match status" value="1"/>
</dbReference>
<dbReference type="Gene3D" id="3.10.20.90">
    <property type="entry name" value="Phosphatidylinositol 3-kinase Catalytic Subunit, Chain A, domain 1"/>
    <property type="match status" value="1"/>
</dbReference>
<dbReference type="InterPro" id="IPR013951">
    <property type="entry name" value="Rxt3"/>
</dbReference>
<dbReference type="CDD" id="cd05992">
    <property type="entry name" value="PB1"/>
    <property type="match status" value="1"/>
</dbReference>
<dbReference type="Pfam" id="PF08642">
    <property type="entry name" value="Rxt3"/>
    <property type="match status" value="1"/>
</dbReference>
<dbReference type="InterPro" id="IPR036609">
    <property type="entry name" value="LCCL_sf"/>
</dbReference>
<protein>
    <submittedName>
        <fullName evidence="2">3433_t:CDS:1</fullName>
    </submittedName>
</protein>
<name>A0A9N8VB89_9GLOM</name>
<accession>A0A9N8VB89</accession>
<dbReference type="Proteomes" id="UP000789508">
    <property type="component" value="Unassembled WGS sequence"/>
</dbReference>